<dbReference type="GO" id="GO:0016887">
    <property type="term" value="F:ATP hydrolysis activity"/>
    <property type="evidence" value="ECO:0007669"/>
    <property type="project" value="InterPro"/>
</dbReference>
<protein>
    <submittedName>
        <fullName evidence="11">Sugar ABC transporter ATP-binding protein</fullName>
    </submittedName>
</protein>
<dbReference type="GO" id="GO:0005524">
    <property type="term" value="F:ATP binding"/>
    <property type="evidence" value="ECO:0007669"/>
    <property type="project" value="UniProtKB-KW"/>
</dbReference>
<evidence type="ECO:0000313" key="12">
    <source>
        <dbReference type="Proteomes" id="UP000011863"/>
    </source>
</evidence>
<dbReference type="SMART" id="SM00382">
    <property type="entry name" value="AAA"/>
    <property type="match status" value="2"/>
</dbReference>
<dbReference type="PANTHER" id="PTHR43790">
    <property type="entry name" value="CARBOHYDRATE TRANSPORT ATP-BINDING PROTEIN MG119-RELATED"/>
    <property type="match status" value="1"/>
</dbReference>
<keyword evidence="6" id="KW-0547">Nucleotide-binding</keyword>
<sequence length="503" mass="53895">METEDEPLRLKLRGLTKTYGGVAVLDDVGLELHAGRVHALLGENGAGKSTLIKIVSGVVAPDRGEISVDGRTVDISTPHDATDAGIATLHQELAMVPGLSVAENIFLGRPVPSTAGVVRWGELNRRAAAIIEQLGQRIDVTRDAGRLSPVEQTMTAIARALSLDARILVLDEPTASLTDQETEQLFATIRRLTDHGVAVLYVSHRLDEVLSMCDTYSVLRNGVEVDRGDIADVSADKLIAAMVGRSIDAVFPERSDERPPTTTPALRVSGLAGPRTHDVSFEVQPGEIFGIAGLAGSGRSEIVRLLAGAQRRRAGTVEVDGAAIDPSNVKQGQQAGVALLPQERRAEGILPDSIERNANVTTIDRHTRAKVVVDGAAATRHAEGLSDMLAVRRRTMQQPILTLSGGNQQKVVLAKYLALSPRVLLLDEPTRGVDVGTKSEIYHLIRKQAANDTAVVVVSSELPELLGWCDRITVMSEGRQISTVDAESSTEHELLQACYGRVL</sequence>
<keyword evidence="3" id="KW-1003">Cell membrane</keyword>
<evidence type="ECO:0000256" key="1">
    <source>
        <dbReference type="ARBA" id="ARBA00004202"/>
    </source>
</evidence>
<accession>A0A6C7E9U7</accession>
<gene>
    <name evidence="11" type="ORF">YM304_27990</name>
</gene>
<keyword evidence="9" id="KW-0472">Membrane</keyword>
<dbReference type="PROSITE" id="PS50893">
    <property type="entry name" value="ABC_TRANSPORTER_2"/>
    <property type="match status" value="2"/>
</dbReference>
<feature type="domain" description="ABC transporter" evidence="10">
    <location>
        <begin position="261"/>
        <end position="502"/>
    </location>
</feature>
<dbReference type="KEGG" id="aym:YM304_27990"/>
<keyword evidence="5" id="KW-0677">Repeat</keyword>
<dbReference type="FunFam" id="3.40.50.300:FF:000127">
    <property type="entry name" value="Ribose import ATP-binding protein RbsA"/>
    <property type="match status" value="1"/>
</dbReference>
<dbReference type="SUPFAM" id="SSF52540">
    <property type="entry name" value="P-loop containing nucleoside triphosphate hydrolases"/>
    <property type="match status" value="2"/>
</dbReference>
<evidence type="ECO:0000256" key="9">
    <source>
        <dbReference type="ARBA" id="ARBA00023136"/>
    </source>
</evidence>
<name>A0A6C7E9U7_ILUCY</name>
<evidence type="ECO:0000259" key="10">
    <source>
        <dbReference type="PROSITE" id="PS50893"/>
    </source>
</evidence>
<keyword evidence="2" id="KW-0813">Transport</keyword>
<dbReference type="PANTHER" id="PTHR43790:SF3">
    <property type="entry name" value="D-ALLOSE IMPORT ATP-BINDING PROTEIN ALSA-RELATED"/>
    <property type="match status" value="1"/>
</dbReference>
<dbReference type="InterPro" id="IPR017871">
    <property type="entry name" value="ABC_transporter-like_CS"/>
</dbReference>
<dbReference type="AlphaFoldDB" id="A0A6C7E9U7"/>
<keyword evidence="12" id="KW-1185">Reference proteome</keyword>
<evidence type="ECO:0000256" key="8">
    <source>
        <dbReference type="ARBA" id="ARBA00022967"/>
    </source>
</evidence>
<evidence type="ECO:0000256" key="4">
    <source>
        <dbReference type="ARBA" id="ARBA00022597"/>
    </source>
</evidence>
<dbReference type="InterPro" id="IPR003439">
    <property type="entry name" value="ABC_transporter-like_ATP-bd"/>
</dbReference>
<evidence type="ECO:0000256" key="6">
    <source>
        <dbReference type="ARBA" id="ARBA00022741"/>
    </source>
</evidence>
<dbReference type="Pfam" id="PF00005">
    <property type="entry name" value="ABC_tran"/>
    <property type="match status" value="2"/>
</dbReference>
<evidence type="ECO:0000313" key="11">
    <source>
        <dbReference type="EMBL" id="BAN03113.1"/>
    </source>
</evidence>
<dbReference type="RefSeq" id="WP_015442360.1">
    <property type="nucleotide sequence ID" value="NC_020520.1"/>
</dbReference>
<comment type="subcellular location">
    <subcellularLocation>
        <location evidence="1">Cell membrane</location>
        <topology evidence="1">Peripheral membrane protein</topology>
    </subcellularLocation>
</comment>
<feature type="domain" description="ABC transporter" evidence="10">
    <location>
        <begin position="10"/>
        <end position="246"/>
    </location>
</feature>
<dbReference type="GO" id="GO:0005886">
    <property type="term" value="C:plasma membrane"/>
    <property type="evidence" value="ECO:0007669"/>
    <property type="project" value="UniProtKB-SubCell"/>
</dbReference>
<dbReference type="CDD" id="cd03216">
    <property type="entry name" value="ABC_Carb_Monos_I"/>
    <property type="match status" value="1"/>
</dbReference>
<keyword evidence="8" id="KW-1278">Translocase</keyword>
<reference evidence="11 12" key="1">
    <citation type="journal article" date="2013" name="Int. J. Syst. Evol. Microbiol.">
        <title>Ilumatobacter nonamiense sp. nov. and Ilumatobacter coccineum sp. nov., isolated from seashore sand.</title>
        <authorList>
            <person name="Matsumoto A."/>
            <person name="Kasai H."/>
            <person name="Matsuo Y."/>
            <person name="Shizuri Y."/>
            <person name="Ichikawa N."/>
            <person name="Fujita N."/>
            <person name="Omura S."/>
            <person name="Takahashi Y."/>
        </authorList>
    </citation>
    <scope>NUCLEOTIDE SEQUENCE [LARGE SCALE GENOMIC DNA]</scope>
    <source>
        <strain evidence="12">NBRC 103263 / KCTC 29153 / YM16-304</strain>
    </source>
</reference>
<dbReference type="OrthoDB" id="39350at2"/>
<organism evidence="11 12">
    <name type="scientific">Ilumatobacter coccineus (strain NBRC 103263 / KCTC 29153 / YM16-304)</name>
    <dbReference type="NCBI Taxonomy" id="1313172"/>
    <lineage>
        <taxon>Bacteria</taxon>
        <taxon>Bacillati</taxon>
        <taxon>Actinomycetota</taxon>
        <taxon>Acidimicrobiia</taxon>
        <taxon>Acidimicrobiales</taxon>
        <taxon>Ilumatobacteraceae</taxon>
        <taxon>Ilumatobacter</taxon>
    </lineage>
</organism>
<keyword evidence="7 11" id="KW-0067">ATP-binding</keyword>
<dbReference type="InterPro" id="IPR050107">
    <property type="entry name" value="ABC_carbohydrate_import_ATPase"/>
</dbReference>
<dbReference type="PROSITE" id="PS00211">
    <property type="entry name" value="ABC_TRANSPORTER_1"/>
    <property type="match status" value="1"/>
</dbReference>
<proteinExistence type="predicted"/>
<evidence type="ECO:0000256" key="2">
    <source>
        <dbReference type="ARBA" id="ARBA00022448"/>
    </source>
</evidence>
<dbReference type="CDD" id="cd03215">
    <property type="entry name" value="ABC_Carb_Monos_II"/>
    <property type="match status" value="1"/>
</dbReference>
<dbReference type="Proteomes" id="UP000011863">
    <property type="component" value="Chromosome"/>
</dbReference>
<dbReference type="InterPro" id="IPR027417">
    <property type="entry name" value="P-loop_NTPase"/>
</dbReference>
<dbReference type="EMBL" id="AP012057">
    <property type="protein sequence ID" value="BAN03113.1"/>
    <property type="molecule type" value="Genomic_DNA"/>
</dbReference>
<dbReference type="Gene3D" id="3.40.50.300">
    <property type="entry name" value="P-loop containing nucleotide triphosphate hydrolases"/>
    <property type="match status" value="2"/>
</dbReference>
<dbReference type="InterPro" id="IPR003593">
    <property type="entry name" value="AAA+_ATPase"/>
</dbReference>
<evidence type="ECO:0000256" key="7">
    <source>
        <dbReference type="ARBA" id="ARBA00022840"/>
    </source>
</evidence>
<evidence type="ECO:0000256" key="5">
    <source>
        <dbReference type="ARBA" id="ARBA00022737"/>
    </source>
</evidence>
<evidence type="ECO:0000256" key="3">
    <source>
        <dbReference type="ARBA" id="ARBA00022475"/>
    </source>
</evidence>
<keyword evidence="4" id="KW-0762">Sugar transport</keyword>